<sequence length="213" mass="22668">MSTTRPAAMGQAVLLSVLAVLAFSTQRSTACSIMTVPNCNPTISPRVAGCQAPAVVLAEVTQGVPRVFEFMPSTVGVRVTEVLKGACEGWPAPPFETTISGFYPCCICRTEPPLEGSEMIFFVEEVESISPNATTVPAFELALDWLGSGYRRGAEADAVMQGVADGQEGIDCEEVYCLENPFCVDELDGRDCPSITGVNATDGPESYPRMLGR</sequence>
<evidence type="ECO:0000256" key="1">
    <source>
        <dbReference type="SAM" id="SignalP"/>
    </source>
</evidence>
<feature type="chain" id="PRO_5031354830" description="Pherophorin domain-containing protein" evidence="1">
    <location>
        <begin position="31"/>
        <end position="213"/>
    </location>
</feature>
<proteinExistence type="predicted"/>
<evidence type="ECO:0008006" key="3">
    <source>
        <dbReference type="Google" id="ProtNLM"/>
    </source>
</evidence>
<feature type="signal peptide" evidence="1">
    <location>
        <begin position="1"/>
        <end position="30"/>
    </location>
</feature>
<evidence type="ECO:0000313" key="2">
    <source>
        <dbReference type="EMBL" id="CAD9202056.1"/>
    </source>
</evidence>
<organism evidence="2">
    <name type="scientific">Tetraselmis chuii</name>
    <dbReference type="NCBI Taxonomy" id="63592"/>
    <lineage>
        <taxon>Eukaryota</taxon>
        <taxon>Viridiplantae</taxon>
        <taxon>Chlorophyta</taxon>
        <taxon>core chlorophytes</taxon>
        <taxon>Chlorodendrophyceae</taxon>
        <taxon>Chlorodendrales</taxon>
        <taxon>Chlorodendraceae</taxon>
        <taxon>Tetraselmis</taxon>
    </lineage>
</organism>
<dbReference type="EMBL" id="HBGG01008529">
    <property type="protein sequence ID" value="CAD9202056.1"/>
    <property type="molecule type" value="Transcribed_RNA"/>
</dbReference>
<dbReference type="AlphaFoldDB" id="A0A7S1SKW5"/>
<keyword evidence="1" id="KW-0732">Signal</keyword>
<gene>
    <name evidence="2" type="ORF">TCHU04912_LOCUS4289</name>
</gene>
<name>A0A7S1SKW5_9CHLO</name>
<accession>A0A7S1SKW5</accession>
<protein>
    <recommendedName>
        <fullName evidence="3">Pherophorin domain-containing protein</fullName>
    </recommendedName>
</protein>
<reference evidence="2" key="1">
    <citation type="submission" date="2021-01" db="EMBL/GenBank/DDBJ databases">
        <authorList>
            <person name="Corre E."/>
            <person name="Pelletier E."/>
            <person name="Niang G."/>
            <person name="Scheremetjew M."/>
            <person name="Finn R."/>
            <person name="Kale V."/>
            <person name="Holt S."/>
            <person name="Cochrane G."/>
            <person name="Meng A."/>
            <person name="Brown T."/>
            <person name="Cohen L."/>
        </authorList>
    </citation>
    <scope>NUCLEOTIDE SEQUENCE</scope>
    <source>
        <strain evidence="2">PLY429</strain>
    </source>
</reference>